<gene>
    <name evidence="1" type="ORF">ACFOD3_17450</name>
</gene>
<proteinExistence type="predicted"/>
<reference evidence="2" key="1">
    <citation type="journal article" date="2019" name="Int. J. Syst. Evol. Microbiol.">
        <title>The Global Catalogue of Microorganisms (GCM) 10K type strain sequencing project: providing services to taxonomists for standard genome sequencing and annotation.</title>
        <authorList>
            <consortium name="The Broad Institute Genomics Platform"/>
            <consortium name="The Broad Institute Genome Sequencing Center for Infectious Disease"/>
            <person name="Wu L."/>
            <person name="Ma J."/>
        </authorList>
    </citation>
    <scope>NUCLEOTIDE SEQUENCE [LARGE SCALE GENOMIC DNA]</scope>
    <source>
        <strain evidence="2">CGMCC 1.16855</strain>
    </source>
</reference>
<organism evidence="1 2">
    <name type="scientific">Falsiroseomonas tokyonensis</name>
    <dbReference type="NCBI Taxonomy" id="430521"/>
    <lineage>
        <taxon>Bacteria</taxon>
        <taxon>Pseudomonadati</taxon>
        <taxon>Pseudomonadota</taxon>
        <taxon>Alphaproteobacteria</taxon>
        <taxon>Acetobacterales</taxon>
        <taxon>Roseomonadaceae</taxon>
        <taxon>Falsiroseomonas</taxon>
    </lineage>
</organism>
<comment type="caution">
    <text evidence="1">The sequence shown here is derived from an EMBL/GenBank/DDBJ whole genome shotgun (WGS) entry which is preliminary data.</text>
</comment>
<dbReference type="Proteomes" id="UP001595420">
    <property type="component" value="Unassembled WGS sequence"/>
</dbReference>
<sequence>MPTLRIEPRQDSATGLFYLEVFLPAEAPSPFVSTAPRYASAAAAEQDLIATLTAAANRPRA</sequence>
<keyword evidence="2" id="KW-1185">Reference proteome</keyword>
<dbReference type="EMBL" id="JBHRSB010000005">
    <property type="protein sequence ID" value="MFC3001696.1"/>
    <property type="molecule type" value="Genomic_DNA"/>
</dbReference>
<evidence type="ECO:0000313" key="1">
    <source>
        <dbReference type="EMBL" id="MFC3001696.1"/>
    </source>
</evidence>
<dbReference type="RefSeq" id="WP_216837782.1">
    <property type="nucleotide sequence ID" value="NZ_JAFNJS010000005.1"/>
</dbReference>
<evidence type="ECO:0000313" key="2">
    <source>
        <dbReference type="Proteomes" id="UP001595420"/>
    </source>
</evidence>
<name>A0ABV7BY92_9PROT</name>
<accession>A0ABV7BY92</accession>
<protein>
    <submittedName>
        <fullName evidence="1">Uncharacterized protein</fullName>
    </submittedName>
</protein>